<sequence>MPTPSPLSFSDALQAALSSVRMQVPDCVLVAYCDLQSQLALRHEAEPFAPQEKLDRITREGLVASSLLESAQAALPASAGPRPAAFSIMTWSQTGEVMTITKTAAAPENALLCCALAETDVVALRVAAEAAMQTLEGYV</sequence>
<keyword evidence="2" id="KW-1185">Reference proteome</keyword>
<organism evidence="1 2">
    <name type="scientific">Tritonibacter multivorans</name>
    <dbReference type="NCBI Taxonomy" id="928856"/>
    <lineage>
        <taxon>Bacteria</taxon>
        <taxon>Pseudomonadati</taxon>
        <taxon>Pseudomonadota</taxon>
        <taxon>Alphaproteobacteria</taxon>
        <taxon>Rhodobacterales</taxon>
        <taxon>Paracoccaceae</taxon>
        <taxon>Tritonibacter</taxon>
    </lineage>
</organism>
<proteinExistence type="predicted"/>
<evidence type="ECO:0008006" key="3">
    <source>
        <dbReference type="Google" id="ProtNLM"/>
    </source>
</evidence>
<gene>
    <name evidence="1" type="ORF">TRM7557_00356</name>
</gene>
<evidence type="ECO:0000313" key="1">
    <source>
        <dbReference type="EMBL" id="CUH75377.1"/>
    </source>
</evidence>
<dbReference type="EMBL" id="CYSD01000012">
    <property type="protein sequence ID" value="CUH75377.1"/>
    <property type="molecule type" value="Genomic_DNA"/>
</dbReference>
<name>A0A0N7LYN7_9RHOB</name>
<protein>
    <recommendedName>
        <fullName evidence="3">Roadblock/LAMTOR2 domain-containing protein</fullName>
    </recommendedName>
</protein>
<accession>A0A0N7LYN7</accession>
<reference evidence="1 2" key="1">
    <citation type="submission" date="2015-09" db="EMBL/GenBank/DDBJ databases">
        <authorList>
            <consortium name="Swine Surveillance"/>
        </authorList>
    </citation>
    <scope>NUCLEOTIDE SEQUENCE [LARGE SCALE GENOMIC DNA]</scope>
    <source>
        <strain evidence="1 2">CECT 7557</strain>
    </source>
</reference>
<dbReference type="STRING" id="928856.SAMN04488049_1094"/>
<dbReference type="AlphaFoldDB" id="A0A0N7LYN7"/>
<dbReference type="Proteomes" id="UP000052022">
    <property type="component" value="Unassembled WGS sequence"/>
</dbReference>
<evidence type="ECO:0000313" key="2">
    <source>
        <dbReference type="Proteomes" id="UP000052022"/>
    </source>
</evidence>
<dbReference type="RefSeq" id="WP_058288500.1">
    <property type="nucleotide sequence ID" value="NZ_CYSD01000012.1"/>
</dbReference>
<dbReference type="OrthoDB" id="7857877at2"/>